<reference evidence="2" key="1">
    <citation type="submission" date="2022-11" db="UniProtKB">
        <authorList>
            <consortium name="WormBaseParasite"/>
        </authorList>
    </citation>
    <scope>IDENTIFICATION</scope>
</reference>
<name>A0AC35GP99_9BILA</name>
<dbReference type="WBParaSite" id="PS1159_v2.g7406.t1">
    <property type="protein sequence ID" value="PS1159_v2.g7406.t1"/>
    <property type="gene ID" value="PS1159_v2.g7406"/>
</dbReference>
<evidence type="ECO:0000313" key="1">
    <source>
        <dbReference type="Proteomes" id="UP000887580"/>
    </source>
</evidence>
<accession>A0AC35GP99</accession>
<dbReference type="Proteomes" id="UP000887580">
    <property type="component" value="Unplaced"/>
</dbReference>
<proteinExistence type="predicted"/>
<sequence length="606" mass="68904">MIPPTFIPENFEILTKKPKFLPTSDPSFTTDDITFETNPGEEDIDIASENTGTEFVINQGTDLLIEAANIKLSKENNQLKLEWEQPLIALCDSFNVNYTVISLKHPKTFTIKTTTNFATMKILVGHQLDMKVNCMFEGGVSKQWWAHRLVDLGKPTPVQNLKISSIETNEFFVASITINFDWPLHHDFEYYDIVVAWSPGKKILGNDILRVNEKGPITIGKLEAAKLYTLTVRNVSRELEIASPAKGLRQITPPIITSTVYPGQISNNAININFGESDPEHSFDSYELTFSGSAKNITKKLKKDDEKSFTFNKLIPGKTYHFELYTVYRGIRSRPVVADITTYPLKVTKLYPVLGPGYATLFWDIENVADNDCRYRLGFTTDNSMFKGQSVELKNIDHYRFNNLEYETYYTFTITVIMGTGEAEAESESESVTVAFAQKPTSSPSLQRYGSRELSITFENDQRIFTELNGEIKNFAVIVAEDLKRPGDAFDLKSYYEIKNEEKWPAYRASSSNYNPFSNGKTKSATFIIGEEDCDRRRLDEPYCNGALRSHTDYFVKIRAYSVANIAMETEWASVNGLVDEAPKDSQRRLPCYMYLNGCPRRLIMP</sequence>
<protein>
    <submittedName>
        <fullName evidence="2">Fibronectin type-III domain-containing protein</fullName>
    </submittedName>
</protein>
<evidence type="ECO:0000313" key="2">
    <source>
        <dbReference type="WBParaSite" id="PS1159_v2.g7406.t1"/>
    </source>
</evidence>
<organism evidence="1 2">
    <name type="scientific">Panagrolaimus sp. PS1159</name>
    <dbReference type="NCBI Taxonomy" id="55785"/>
    <lineage>
        <taxon>Eukaryota</taxon>
        <taxon>Metazoa</taxon>
        <taxon>Ecdysozoa</taxon>
        <taxon>Nematoda</taxon>
        <taxon>Chromadorea</taxon>
        <taxon>Rhabditida</taxon>
        <taxon>Tylenchina</taxon>
        <taxon>Panagrolaimomorpha</taxon>
        <taxon>Panagrolaimoidea</taxon>
        <taxon>Panagrolaimidae</taxon>
        <taxon>Panagrolaimus</taxon>
    </lineage>
</organism>